<evidence type="ECO:0000313" key="2">
    <source>
        <dbReference type="Proteomes" id="UP001058687"/>
    </source>
</evidence>
<dbReference type="AlphaFoldDB" id="A0AAE9MYI1"/>
<dbReference type="EMBL" id="CP050467">
    <property type="protein sequence ID" value="UTZ27826.1"/>
    <property type="molecule type" value="Genomic_DNA"/>
</dbReference>
<sequence length="157" mass="18072">MKCGCCGKEIGDFVFDKSYQMPDEIWELSDEIRDERAKIHSDLCRLDSRYFIRGVLYLPVHAVKKCFGWGVWVEVSQGDFFNYFERFDLDNSNESPFSGAVANSLPSYPETRGMKVEVRLGDSTQRPTFQGMEKGHLLTKEQENGISLERVHVFNGE</sequence>
<accession>A0AAE9MYI1</accession>
<evidence type="ECO:0000313" key="1">
    <source>
        <dbReference type="EMBL" id="UTZ27826.1"/>
    </source>
</evidence>
<dbReference type="InterPro" id="IPR018697">
    <property type="entry name" value="DUF2199"/>
</dbReference>
<dbReference type="Pfam" id="PF09965">
    <property type="entry name" value="DUF2199"/>
    <property type="match status" value="1"/>
</dbReference>
<dbReference type="Proteomes" id="UP001058687">
    <property type="component" value="Chromosome 1"/>
</dbReference>
<dbReference type="RefSeq" id="WP_134978145.1">
    <property type="nucleotide sequence ID" value="NZ_CP050467.1"/>
</dbReference>
<organism evidence="1 2">
    <name type="scientific">Vibrio campbellii</name>
    <dbReference type="NCBI Taxonomy" id="680"/>
    <lineage>
        <taxon>Bacteria</taxon>
        <taxon>Pseudomonadati</taxon>
        <taxon>Pseudomonadota</taxon>
        <taxon>Gammaproteobacteria</taxon>
        <taxon>Vibrionales</taxon>
        <taxon>Vibrionaceae</taxon>
        <taxon>Vibrio</taxon>
    </lineage>
</organism>
<gene>
    <name evidence="1" type="ORF">HB761_14435</name>
</gene>
<protein>
    <submittedName>
        <fullName evidence="1">DUF2199 domain-containing protein</fullName>
    </submittedName>
</protein>
<proteinExistence type="predicted"/>
<name>A0AAE9MYI1_9VIBR</name>
<reference evidence="1" key="1">
    <citation type="submission" date="2020-03" db="EMBL/GenBank/DDBJ databases">
        <title>Five strains of Vibrio campbellii isolated from Mariana Trench.</title>
        <authorList>
            <person name="Liang J."/>
            <person name="Zhang X.-H."/>
        </authorList>
    </citation>
    <scope>NUCLEOTIDE SEQUENCE</scope>
    <source>
        <strain evidence="1">LJC014</strain>
    </source>
</reference>